<dbReference type="STRING" id="945553.A0A0D2NRC8"/>
<gene>
    <name evidence="1" type="ORF">HYPSUDRAFT_741768</name>
</gene>
<protein>
    <recommendedName>
        <fullName evidence="3">F-box domain-containing protein</fullName>
    </recommendedName>
</protein>
<dbReference type="OMA" id="TIWADTI"/>
<dbReference type="Gene3D" id="3.80.10.10">
    <property type="entry name" value="Ribonuclease Inhibitor"/>
    <property type="match status" value="1"/>
</dbReference>
<dbReference type="OrthoDB" id="3258386at2759"/>
<evidence type="ECO:0000313" key="1">
    <source>
        <dbReference type="EMBL" id="KJA21319.1"/>
    </source>
</evidence>
<accession>A0A0D2NRC8</accession>
<keyword evidence="2" id="KW-1185">Reference proteome</keyword>
<name>A0A0D2NRC8_HYPSF</name>
<proteinExistence type="predicted"/>
<reference evidence="2" key="1">
    <citation type="submission" date="2014-04" db="EMBL/GenBank/DDBJ databases">
        <title>Evolutionary Origins and Diversification of the Mycorrhizal Mutualists.</title>
        <authorList>
            <consortium name="DOE Joint Genome Institute"/>
            <consortium name="Mycorrhizal Genomics Consortium"/>
            <person name="Kohler A."/>
            <person name="Kuo A."/>
            <person name="Nagy L.G."/>
            <person name="Floudas D."/>
            <person name="Copeland A."/>
            <person name="Barry K.W."/>
            <person name="Cichocki N."/>
            <person name="Veneault-Fourrey C."/>
            <person name="LaButti K."/>
            <person name="Lindquist E.A."/>
            <person name="Lipzen A."/>
            <person name="Lundell T."/>
            <person name="Morin E."/>
            <person name="Murat C."/>
            <person name="Riley R."/>
            <person name="Ohm R."/>
            <person name="Sun H."/>
            <person name="Tunlid A."/>
            <person name="Henrissat B."/>
            <person name="Grigoriev I.V."/>
            <person name="Hibbett D.S."/>
            <person name="Martin F."/>
        </authorList>
    </citation>
    <scope>NUCLEOTIDE SEQUENCE [LARGE SCALE GENOMIC DNA]</scope>
    <source>
        <strain evidence="2">FD-334 SS-4</strain>
    </source>
</reference>
<dbReference type="EMBL" id="KN817559">
    <property type="protein sequence ID" value="KJA21319.1"/>
    <property type="molecule type" value="Genomic_DNA"/>
</dbReference>
<dbReference type="AlphaFoldDB" id="A0A0D2NRC8"/>
<sequence>MHRLFGIHEIIEKISEAVLVQPHGLDRRSLVSVLKTCRSFSVVATRLLWRDLHNLVPLILTMPDDLLGVESWDLDNPSSKFMPRSITFRRDVVPSDWERFDLYAPLVRHLSVIERLEQSPASFLVLDPLIYHALERRNHVLLPNLSTMVASRSDLPAMTFLLTSPIHRLKVHMHPSQIPQLYDLLQFDIPLNMTRLTSLHLAQSGMPWSQEHRSIIGPALATLLRELDLEEFECDWFNLEDEHVELLLKMPALRVASIFKSVAALDRVLLLHPIGKTPRLRSFTIWADTIVPRHLAGILVSLRPGQLEAFSVHPTGPNPSCTTAELAELTRAIAESCAPAHFAQLCLEIWQGVGPVRHAPADFGVLHPLAAFAHLRQLVLPSHALDLTDVEVETLARAWPRLEVLAVNTSAAAPRATLRSLLALATHCRALRSVTFQFAGGATFDDAELASAAGHGLHELSVGCSTAPDAGAVAAFLRVVFPKLALLLWMPGPLGNANNALWEQVEAEIQ</sequence>
<dbReference type="Proteomes" id="UP000054270">
    <property type="component" value="Unassembled WGS sequence"/>
</dbReference>
<evidence type="ECO:0000313" key="2">
    <source>
        <dbReference type="Proteomes" id="UP000054270"/>
    </source>
</evidence>
<evidence type="ECO:0008006" key="3">
    <source>
        <dbReference type="Google" id="ProtNLM"/>
    </source>
</evidence>
<organism evidence="1 2">
    <name type="scientific">Hypholoma sublateritium (strain FD-334 SS-4)</name>
    <dbReference type="NCBI Taxonomy" id="945553"/>
    <lineage>
        <taxon>Eukaryota</taxon>
        <taxon>Fungi</taxon>
        <taxon>Dikarya</taxon>
        <taxon>Basidiomycota</taxon>
        <taxon>Agaricomycotina</taxon>
        <taxon>Agaricomycetes</taxon>
        <taxon>Agaricomycetidae</taxon>
        <taxon>Agaricales</taxon>
        <taxon>Agaricineae</taxon>
        <taxon>Strophariaceae</taxon>
        <taxon>Hypholoma</taxon>
    </lineage>
</organism>
<dbReference type="InterPro" id="IPR032675">
    <property type="entry name" value="LRR_dom_sf"/>
</dbReference>